<dbReference type="Gene3D" id="3.40.50.2300">
    <property type="match status" value="2"/>
</dbReference>
<reference evidence="6" key="1">
    <citation type="submission" date="2022-06" db="EMBL/GenBank/DDBJ databases">
        <title>Whole genome shotgun sequencing (WGS) of Rathayibacter sp. ZW T2_19, isolated from stored onions (Allium cepa).</title>
        <authorList>
            <person name="Stoll D.A."/>
            <person name="Huch M."/>
        </authorList>
    </citation>
    <scope>NUCLEOTIDE SEQUENCE</scope>
    <source>
        <strain evidence="6">ZW T2_19</strain>
    </source>
</reference>
<dbReference type="InterPro" id="IPR028082">
    <property type="entry name" value="Peripla_BP_I"/>
</dbReference>
<dbReference type="PANTHER" id="PTHR30146:SF109">
    <property type="entry name" value="HTH-TYPE TRANSCRIPTIONAL REGULATOR GALS"/>
    <property type="match status" value="1"/>
</dbReference>
<evidence type="ECO:0000256" key="1">
    <source>
        <dbReference type="ARBA" id="ARBA00023015"/>
    </source>
</evidence>
<dbReference type="AlphaFoldDB" id="A0A9X2IU82"/>
<keyword evidence="7" id="KW-1185">Reference proteome</keyword>
<dbReference type="CDD" id="cd01574">
    <property type="entry name" value="PBP1_LacI"/>
    <property type="match status" value="1"/>
</dbReference>
<dbReference type="InterPro" id="IPR000843">
    <property type="entry name" value="HTH_LacI"/>
</dbReference>
<keyword evidence="1" id="KW-0805">Transcription regulation</keyword>
<dbReference type="PROSITE" id="PS50932">
    <property type="entry name" value="HTH_LACI_2"/>
    <property type="match status" value="1"/>
</dbReference>
<organism evidence="6 7">
    <name type="scientific">Rathayibacter rubneri</name>
    <dbReference type="NCBI Taxonomy" id="2950106"/>
    <lineage>
        <taxon>Bacteria</taxon>
        <taxon>Bacillati</taxon>
        <taxon>Actinomycetota</taxon>
        <taxon>Actinomycetes</taxon>
        <taxon>Micrococcales</taxon>
        <taxon>Microbacteriaceae</taxon>
        <taxon>Rathayibacter</taxon>
    </lineage>
</organism>
<feature type="domain" description="HTH lacI-type" evidence="5">
    <location>
        <begin position="17"/>
        <end position="71"/>
    </location>
</feature>
<dbReference type="GO" id="GO:0003700">
    <property type="term" value="F:DNA-binding transcription factor activity"/>
    <property type="evidence" value="ECO:0007669"/>
    <property type="project" value="TreeGrafter"/>
</dbReference>
<dbReference type="PANTHER" id="PTHR30146">
    <property type="entry name" value="LACI-RELATED TRANSCRIPTIONAL REPRESSOR"/>
    <property type="match status" value="1"/>
</dbReference>
<name>A0A9X2IU82_9MICO</name>
<dbReference type="PROSITE" id="PS00356">
    <property type="entry name" value="HTH_LACI_1"/>
    <property type="match status" value="1"/>
</dbReference>
<dbReference type="InterPro" id="IPR010982">
    <property type="entry name" value="Lambda_DNA-bd_dom_sf"/>
</dbReference>
<evidence type="ECO:0000256" key="3">
    <source>
        <dbReference type="ARBA" id="ARBA00023163"/>
    </source>
</evidence>
<dbReference type="EMBL" id="JAMRYM010000174">
    <property type="protein sequence ID" value="MCM6764501.1"/>
    <property type="molecule type" value="Genomic_DNA"/>
</dbReference>
<gene>
    <name evidence="6" type="ORF">NB037_18980</name>
</gene>
<dbReference type="PRINTS" id="PR00036">
    <property type="entry name" value="HTHLACI"/>
</dbReference>
<evidence type="ECO:0000256" key="2">
    <source>
        <dbReference type="ARBA" id="ARBA00023125"/>
    </source>
</evidence>
<dbReference type="Gene3D" id="1.10.260.40">
    <property type="entry name" value="lambda repressor-like DNA-binding domains"/>
    <property type="match status" value="1"/>
</dbReference>
<sequence>MDASAAGTGAEERGRRVSMADVARVAGVSQKTVSRVVNREAHVSPAIERRVADAIAQLGFRPNATARALATQRSRRIGMVTMGTSLYGPSSILDGVEQASRAAGYFLSVVRTHENSGAELQEAVDTLVDQGVDGIILSEPVDFGHPRLRIPEGVTVLSFDHPSEDHRPEELVVGTDEAGAARSATEHLLALGHETVWHIAGASTWSATRRRIDGWRAALADADAPEPPVLSGDWSPRSGSEAMASILHRPDVTAVFAANDHMAVGAIHAVEAAGLRVPEDVSVVGFDDDPFSEYLHRPLTTVKQDFAEVTRIAMHRLIRTLEGHAPADRHRSVPAQLIVRSSSGPANPERAAVRPAPPTAVP</sequence>
<dbReference type="Proteomes" id="UP001155240">
    <property type="component" value="Unassembled WGS sequence"/>
</dbReference>
<feature type="compositionally biased region" description="Low complexity" evidence="4">
    <location>
        <begin position="345"/>
        <end position="354"/>
    </location>
</feature>
<dbReference type="SUPFAM" id="SSF47413">
    <property type="entry name" value="lambda repressor-like DNA-binding domains"/>
    <property type="match status" value="1"/>
</dbReference>
<keyword evidence="3" id="KW-0804">Transcription</keyword>
<accession>A0A9X2IU82</accession>
<feature type="region of interest" description="Disordered" evidence="4">
    <location>
        <begin position="339"/>
        <end position="362"/>
    </location>
</feature>
<dbReference type="Pfam" id="PF13377">
    <property type="entry name" value="Peripla_BP_3"/>
    <property type="match status" value="1"/>
</dbReference>
<dbReference type="GO" id="GO:0000976">
    <property type="term" value="F:transcription cis-regulatory region binding"/>
    <property type="evidence" value="ECO:0007669"/>
    <property type="project" value="TreeGrafter"/>
</dbReference>
<evidence type="ECO:0000313" key="7">
    <source>
        <dbReference type="Proteomes" id="UP001155240"/>
    </source>
</evidence>
<evidence type="ECO:0000259" key="5">
    <source>
        <dbReference type="PROSITE" id="PS50932"/>
    </source>
</evidence>
<evidence type="ECO:0000313" key="6">
    <source>
        <dbReference type="EMBL" id="MCM6764501.1"/>
    </source>
</evidence>
<protein>
    <submittedName>
        <fullName evidence="6">LacI family DNA-binding transcriptional regulator</fullName>
    </submittedName>
</protein>
<evidence type="ECO:0000256" key="4">
    <source>
        <dbReference type="SAM" id="MobiDB-lite"/>
    </source>
</evidence>
<dbReference type="SUPFAM" id="SSF53822">
    <property type="entry name" value="Periplasmic binding protein-like I"/>
    <property type="match status" value="1"/>
</dbReference>
<proteinExistence type="predicted"/>
<keyword evidence="2 6" id="KW-0238">DNA-binding</keyword>
<dbReference type="RefSeq" id="WP_251948544.1">
    <property type="nucleotide sequence ID" value="NZ_JAMRYM010000174.1"/>
</dbReference>
<dbReference type="CDD" id="cd01392">
    <property type="entry name" value="HTH_LacI"/>
    <property type="match status" value="1"/>
</dbReference>
<dbReference type="SMART" id="SM00354">
    <property type="entry name" value="HTH_LACI"/>
    <property type="match status" value="1"/>
</dbReference>
<dbReference type="InterPro" id="IPR046335">
    <property type="entry name" value="LacI/GalR-like_sensor"/>
</dbReference>
<comment type="caution">
    <text evidence="6">The sequence shown here is derived from an EMBL/GenBank/DDBJ whole genome shotgun (WGS) entry which is preliminary data.</text>
</comment>
<dbReference type="Pfam" id="PF00356">
    <property type="entry name" value="LacI"/>
    <property type="match status" value="1"/>
</dbReference>